<accession>A0ABT0YAK3</accession>
<evidence type="ECO:0000313" key="2">
    <source>
        <dbReference type="Proteomes" id="UP001523216"/>
    </source>
</evidence>
<gene>
    <name evidence="1" type="ORF">LXN57_36475</name>
</gene>
<reference evidence="1 2" key="1">
    <citation type="submission" date="2022-06" db="EMBL/GenBank/DDBJ databases">
        <title>Actinoplanes abujensis sp. nov., isolated from Nigerian arid soil.</title>
        <authorList>
            <person name="Ding P."/>
        </authorList>
    </citation>
    <scope>NUCLEOTIDE SEQUENCE [LARGE SCALE GENOMIC DNA]</scope>
    <source>
        <strain evidence="2">TRM88002</strain>
    </source>
</reference>
<dbReference type="Proteomes" id="UP001523216">
    <property type="component" value="Unassembled WGS sequence"/>
</dbReference>
<dbReference type="EMBL" id="JAMQOL010000054">
    <property type="protein sequence ID" value="MCM4083068.1"/>
    <property type="molecule type" value="Genomic_DNA"/>
</dbReference>
<name>A0ABT0YAK3_9ACTN</name>
<protein>
    <submittedName>
        <fullName evidence="1">DUF4240 domain-containing protein</fullName>
    </submittedName>
</protein>
<comment type="caution">
    <text evidence="1">The sequence shown here is derived from an EMBL/GenBank/DDBJ whole genome shotgun (WGS) entry which is preliminary data.</text>
</comment>
<evidence type="ECO:0000313" key="1">
    <source>
        <dbReference type="EMBL" id="MCM4083068.1"/>
    </source>
</evidence>
<keyword evidence="2" id="KW-1185">Reference proteome</keyword>
<proteinExistence type="predicted"/>
<organism evidence="1 2">
    <name type="scientific">Paractinoplanes hotanensis</name>
    <dbReference type="NCBI Taxonomy" id="2906497"/>
    <lineage>
        <taxon>Bacteria</taxon>
        <taxon>Bacillati</taxon>
        <taxon>Actinomycetota</taxon>
        <taxon>Actinomycetes</taxon>
        <taxon>Micromonosporales</taxon>
        <taxon>Micromonosporaceae</taxon>
        <taxon>Paractinoplanes</taxon>
    </lineage>
</organism>
<sequence length="53" mass="5613">MITPITGFADQLALMLGTLDIPAHLTAAHTVSSDVFIYVRCVLVAAGRRTRAG</sequence>
<dbReference type="RefSeq" id="WP_251802866.1">
    <property type="nucleotide sequence ID" value="NZ_JAMQOL010000054.1"/>
</dbReference>